<dbReference type="EMBL" id="PNYC01000007">
    <property type="protein sequence ID" value="PMS36313.1"/>
    <property type="molecule type" value="Genomic_DNA"/>
</dbReference>
<protein>
    <submittedName>
        <fullName evidence="4">Glycolate oxidase subunit GlcE</fullName>
    </submittedName>
</protein>
<evidence type="ECO:0000256" key="2">
    <source>
        <dbReference type="ARBA" id="ARBA00022827"/>
    </source>
</evidence>
<accession>A0A2N7X3I5</accession>
<evidence type="ECO:0000259" key="3">
    <source>
        <dbReference type="PROSITE" id="PS51387"/>
    </source>
</evidence>
<evidence type="ECO:0000313" key="4">
    <source>
        <dbReference type="EMBL" id="PMS36313.1"/>
    </source>
</evidence>
<keyword evidence="5" id="KW-1185">Reference proteome</keyword>
<name>A0A2N7X3I5_9BURK</name>
<proteinExistence type="predicted"/>
<dbReference type="PANTHER" id="PTHR11748">
    <property type="entry name" value="D-LACTATE DEHYDROGENASE"/>
    <property type="match status" value="1"/>
</dbReference>
<dbReference type="PROSITE" id="PS51387">
    <property type="entry name" value="FAD_PCMH"/>
    <property type="match status" value="1"/>
</dbReference>
<organism evidence="4 5">
    <name type="scientific">Trinickia symbiotica</name>
    <dbReference type="NCBI Taxonomy" id="863227"/>
    <lineage>
        <taxon>Bacteria</taxon>
        <taxon>Pseudomonadati</taxon>
        <taxon>Pseudomonadota</taxon>
        <taxon>Betaproteobacteria</taxon>
        <taxon>Burkholderiales</taxon>
        <taxon>Burkholderiaceae</taxon>
        <taxon>Trinickia</taxon>
    </lineage>
</organism>
<dbReference type="Gene3D" id="3.30.465.10">
    <property type="match status" value="1"/>
</dbReference>
<dbReference type="NCBIfam" id="NF008439">
    <property type="entry name" value="PRK11282.1"/>
    <property type="match status" value="1"/>
</dbReference>
<dbReference type="STRING" id="863227.GCA_000373005_05164"/>
<gene>
    <name evidence="4" type="ORF">C0Z20_12560</name>
</gene>
<dbReference type="GO" id="GO:0003824">
    <property type="term" value="F:catalytic activity"/>
    <property type="evidence" value="ECO:0007669"/>
    <property type="project" value="InterPro"/>
</dbReference>
<dbReference type="PANTHER" id="PTHR11748:SF103">
    <property type="entry name" value="GLYCOLATE OXIDASE SUBUNIT GLCE"/>
    <property type="match status" value="1"/>
</dbReference>
<dbReference type="Proteomes" id="UP000235777">
    <property type="component" value="Unassembled WGS sequence"/>
</dbReference>
<dbReference type="GO" id="GO:0071949">
    <property type="term" value="F:FAD binding"/>
    <property type="evidence" value="ECO:0007669"/>
    <property type="project" value="InterPro"/>
</dbReference>
<dbReference type="InterPro" id="IPR016166">
    <property type="entry name" value="FAD-bd_PCMH"/>
</dbReference>
<keyword evidence="2" id="KW-0274">FAD</keyword>
<dbReference type="RefSeq" id="WP_018443775.1">
    <property type="nucleotide sequence ID" value="NZ_KB890217.1"/>
</dbReference>
<dbReference type="OrthoDB" id="9811557at2"/>
<dbReference type="InterPro" id="IPR016164">
    <property type="entry name" value="FAD-linked_Oxase-like_C"/>
</dbReference>
<evidence type="ECO:0000256" key="1">
    <source>
        <dbReference type="ARBA" id="ARBA00022630"/>
    </source>
</evidence>
<dbReference type="SUPFAM" id="SSF56176">
    <property type="entry name" value="FAD-binding/transporter-associated domain-like"/>
    <property type="match status" value="1"/>
</dbReference>
<dbReference type="InterPro" id="IPR006094">
    <property type="entry name" value="Oxid_FAD_bind_N"/>
</dbReference>
<dbReference type="SUPFAM" id="SSF55103">
    <property type="entry name" value="FAD-linked oxidases, C-terminal domain"/>
    <property type="match status" value="1"/>
</dbReference>
<comment type="caution">
    <text evidence="4">The sequence shown here is derived from an EMBL/GenBank/DDBJ whole genome shotgun (WGS) entry which is preliminary data.</text>
</comment>
<dbReference type="Gene3D" id="1.10.45.10">
    <property type="entry name" value="Vanillyl-alcohol Oxidase, Chain A, domain 4"/>
    <property type="match status" value="1"/>
</dbReference>
<keyword evidence="1" id="KW-0285">Flavoprotein</keyword>
<feature type="domain" description="FAD-binding PCMH-type" evidence="3">
    <location>
        <begin position="1"/>
        <end position="181"/>
    </location>
</feature>
<dbReference type="InterPro" id="IPR036318">
    <property type="entry name" value="FAD-bd_PCMH-like_sf"/>
</dbReference>
<sequence length="360" mass="38187">MRREFNSTDGSEALVEAVRAAIDKRTPLAIRGGGTKAFLGRPVDGHDGRAVPIDTTAHAGIVSYDPTELVITARAGTRLADLEAALDEAGQMLACEPPTFDGRATVGGMVAAGLSGPRRPWAGAVRDYVLGCRVVTGHGKHLRFGGQVMKNVAGYDVSRLLAGSFGCLGIITEVSLKVVPKPRATADLALDMPPEAALPKLAGWLREGVPIAGACFDDGMLRLRLEGGAGSVRDARARLGGVVSDGAFWAALRAFALPFFARPEPLWRLSVPASAPLVELPGKPLLDWGGMQRWLKTDAPPRVVRDAVRALGGHATCFTPELVDEPFEPLSPALLRIHRQLKAQLDPHGIFNPGRLYAGL</sequence>
<dbReference type="InterPro" id="IPR016169">
    <property type="entry name" value="FAD-bd_PCMH_sub2"/>
</dbReference>
<dbReference type="AlphaFoldDB" id="A0A2N7X3I5"/>
<dbReference type="Pfam" id="PF01565">
    <property type="entry name" value="FAD_binding_4"/>
    <property type="match status" value="1"/>
</dbReference>
<evidence type="ECO:0000313" key="5">
    <source>
        <dbReference type="Proteomes" id="UP000235777"/>
    </source>
</evidence>
<dbReference type="InterPro" id="IPR016171">
    <property type="entry name" value="Vanillyl_alc_oxidase_C-sub2"/>
</dbReference>
<reference evidence="4 5" key="1">
    <citation type="submission" date="2018-01" db="EMBL/GenBank/DDBJ databases">
        <title>Whole genome analyses suggest that Burkholderia sensu lato contains two further novel genera in the rhizoxinica-symbiotica group Mycetohabitans gen. nov., and Trinickia gen. nov.: implications for the evolution of diazotrophy and nodulation in the Burkholderiaceae.</title>
        <authorList>
            <person name="Estrada-de los Santos P."/>
            <person name="Palmer M."/>
            <person name="Chavez-Ramirez B."/>
            <person name="Beukes C."/>
            <person name="Steenkamp E.T."/>
            <person name="Hirsch A.M."/>
            <person name="Manyaka P."/>
            <person name="Maluk M."/>
            <person name="Lafos M."/>
            <person name="Crook M."/>
            <person name="Gross E."/>
            <person name="Simon M.F."/>
            <person name="Bueno dos Reis Junior F."/>
            <person name="Poole P.S."/>
            <person name="Venter S.N."/>
            <person name="James E.K."/>
        </authorList>
    </citation>
    <scope>NUCLEOTIDE SEQUENCE [LARGE SCALE GENOMIC DNA]</scope>
    <source>
        <strain evidence="4 5">JPY 581</strain>
    </source>
</reference>